<accession>A0A238TC42</accession>
<dbReference type="Proteomes" id="UP000215450">
    <property type="component" value="Unassembled WGS sequence"/>
</dbReference>
<dbReference type="RefSeq" id="WP_095062767.1">
    <property type="nucleotide sequence ID" value="NZ_FXUV02000013.1"/>
</dbReference>
<dbReference type="InterPro" id="IPR002201">
    <property type="entry name" value="Glyco_trans_9"/>
</dbReference>
<feature type="repeat" description="TPR" evidence="1">
    <location>
        <begin position="80"/>
        <end position="113"/>
    </location>
</feature>
<dbReference type="OrthoDB" id="9814129at2"/>
<keyword evidence="4" id="KW-1185">Reference proteome</keyword>
<evidence type="ECO:0000313" key="3">
    <source>
        <dbReference type="EMBL" id="SNB61512.1"/>
    </source>
</evidence>
<dbReference type="EMBL" id="FXUV01000027">
    <property type="protein sequence ID" value="SMQ12610.1"/>
    <property type="molecule type" value="Genomic_DNA"/>
</dbReference>
<dbReference type="InterPro" id="IPR019734">
    <property type="entry name" value="TPR_rpt"/>
</dbReference>
<keyword evidence="1" id="KW-0802">TPR repeat</keyword>
<organism evidence="3 4">
    <name type="scientific">Kingella negevensis</name>
    <dbReference type="NCBI Taxonomy" id="1522312"/>
    <lineage>
        <taxon>Bacteria</taxon>
        <taxon>Pseudomonadati</taxon>
        <taxon>Pseudomonadota</taxon>
        <taxon>Betaproteobacteria</taxon>
        <taxon>Neisseriales</taxon>
        <taxon>Neisseriaceae</taxon>
        <taxon>Kingella</taxon>
    </lineage>
</organism>
<dbReference type="InterPro" id="IPR011990">
    <property type="entry name" value="TPR-like_helical_dom_sf"/>
</dbReference>
<dbReference type="SUPFAM" id="SSF53756">
    <property type="entry name" value="UDP-Glycosyltransferase/glycogen phosphorylase"/>
    <property type="match status" value="1"/>
</dbReference>
<gene>
    <name evidence="3" type="ORF">KEBURONENSIS_00841</name>
    <name evidence="2" type="ORF">KEBURONENSIS_01511</name>
</gene>
<dbReference type="Gene3D" id="3.40.50.2000">
    <property type="entry name" value="Glycogen Phosphorylase B"/>
    <property type="match status" value="1"/>
</dbReference>
<dbReference type="PROSITE" id="PS50005">
    <property type="entry name" value="TPR"/>
    <property type="match status" value="2"/>
</dbReference>
<dbReference type="EMBL" id="FXUV02000013">
    <property type="protein sequence ID" value="SNB61512.1"/>
    <property type="molecule type" value="Genomic_DNA"/>
</dbReference>
<dbReference type="Gene3D" id="1.25.40.10">
    <property type="entry name" value="Tetratricopeptide repeat domain"/>
    <property type="match status" value="1"/>
</dbReference>
<reference evidence="3 4" key="2">
    <citation type="submission" date="2017-06" db="EMBL/GenBank/DDBJ databases">
        <authorList>
            <person name="Kim H.J."/>
            <person name="Triplett B.A."/>
        </authorList>
    </citation>
    <scope>NUCLEOTIDE SEQUENCE [LARGE SCALE GENOMIC DNA]</scope>
    <source>
        <strain evidence="3">Kingella_eburonensis</strain>
    </source>
</reference>
<evidence type="ECO:0000313" key="4">
    <source>
        <dbReference type="Proteomes" id="UP000215450"/>
    </source>
</evidence>
<evidence type="ECO:0000313" key="2">
    <source>
        <dbReference type="EMBL" id="SMQ12610.1"/>
    </source>
</evidence>
<evidence type="ECO:0000256" key="1">
    <source>
        <dbReference type="PROSITE-ProRule" id="PRU00339"/>
    </source>
</evidence>
<dbReference type="AlphaFoldDB" id="A0A238TC42"/>
<protein>
    <submittedName>
        <fullName evidence="3">Tetratricopeptide repeat protein</fullName>
    </submittedName>
</protein>
<dbReference type="SMART" id="SM00028">
    <property type="entry name" value="TPR"/>
    <property type="match status" value="2"/>
</dbReference>
<dbReference type="GO" id="GO:0016757">
    <property type="term" value="F:glycosyltransferase activity"/>
    <property type="evidence" value="ECO:0007669"/>
    <property type="project" value="InterPro"/>
</dbReference>
<dbReference type="STRING" id="1522312.GCA_900177895_00477"/>
<sequence length="419" mass="47723">MNNTSAAQWLQAANQFDSAGDWQQALDAYQQAYALEPSIETQFSIIYCKGKTAFSADELRGVIELWNAFIAQQSAFQWQFAAFYNRGTIFRLLNECESAKQDFEHALQLNPQFTQARKALGLLKLMHSKNQDGWLEYQARYECETKRYPIPEWSAEQGIDCGVYLYAEQGLGDNIHFFRYALAAKKLGLNVVVKNHAALNDLLNFNLQAHGIKPMQGDGFSVQYQASLMDMPYLLAPLLPQIPDTQGYLKVQPEKLQTWQNRFQAANGLNIGVVWSSISQTTFLHYRNVLLPEFAALFDSPHTFHCLQKEISAEDRAQLAQFENVKLWDENLNDFSDTAALIMQLDLVICVDTAVAHLAGALGKSVWILIPFSPDFRWLDKGERSIWYDSARLFRQQQVGDWCEPLAQVKQALNHFQAA</sequence>
<proteinExistence type="predicted"/>
<feature type="repeat" description="TPR" evidence="1">
    <location>
        <begin position="6"/>
        <end position="39"/>
    </location>
</feature>
<name>A0A238TC42_9NEIS</name>
<dbReference type="SUPFAM" id="SSF48452">
    <property type="entry name" value="TPR-like"/>
    <property type="match status" value="1"/>
</dbReference>
<dbReference type="Pfam" id="PF01075">
    <property type="entry name" value="Glyco_transf_9"/>
    <property type="match status" value="1"/>
</dbReference>
<reference evidence="2" key="1">
    <citation type="submission" date="2017-05" db="EMBL/GenBank/DDBJ databases">
        <authorList>
            <person name="Song R."/>
            <person name="Chenine A.L."/>
            <person name="Ruprecht R.M."/>
        </authorList>
    </citation>
    <scope>NUCLEOTIDE SEQUENCE</scope>
    <source>
        <strain evidence="2">Kingella_eburonensis</strain>
    </source>
</reference>